<protein>
    <recommendedName>
        <fullName evidence="4">VWFC domain-containing protein</fullName>
    </recommendedName>
</protein>
<dbReference type="SUPFAM" id="SSF57603">
    <property type="entry name" value="FnI-like domain"/>
    <property type="match status" value="2"/>
</dbReference>
<feature type="compositionally biased region" description="Acidic residues" evidence="1">
    <location>
        <begin position="486"/>
        <end position="504"/>
    </location>
</feature>
<feature type="region of interest" description="Disordered" evidence="1">
    <location>
        <begin position="434"/>
        <end position="457"/>
    </location>
</feature>
<dbReference type="Proteomes" id="UP000075920">
    <property type="component" value="Unassembled WGS sequence"/>
</dbReference>
<sequence length="663" mass="72212">MPDGSGRSGQAEHLKHFFSDRFFTDRDEEKKTKIVQLHFVAFTMRDCVPAHFMDVEQHFRNSIDLDAEQTEARYDQEMLSDIINDNDRGELQKAESCLVDDYKYDHGQKIQRLDPCEICLCIDGEIFCWWKQCDSFSKAADETESQMGSSHQTSKSDQLSSELISEASTAPSARVGIPTAKSQGSFDLKSLNGNDGSNGATRLTLSDSLTDGGTTVVSSTLPISTPSSRAHDSDHASSEVVTHHGSVHTVDTIEGIPKNILTFPQTPPIMMHRPVSTGPITSIPPKYADGNPKPKHGSTVDDQTTEIKKPQYKLICSFGEIIKKSKSSGDRKPTVAIASDALPKVFPADTSREKSSTKSYDQSVEETNNAQNGKSSRDQEHRSNLERQQQFGGYGYGMIHESESERRSATASQRTRDRDVPQHYIITSSGHVEMFDDSGVMGGPENQDTHIPDADGFGKQQYRDVLSFDGRVSSRVVQDQPANGSNDEDSNDTDSEEEDTEEDTGEQRSEDSGAIAPAIMLTTNVTQGKYSLGDRQPSTQLPASPASVIDILNSTTLETDYVDGTNHSELIYPEVPSISSSGGSSSTSSSTTKSPTKQDQSEQHCVVMGVTYPVGAVLKQETGNCLQCVCVAGPENDPAPRVTCTPLNCPPLILPDILDGAGF</sequence>
<dbReference type="VEuPathDB" id="VectorBase:AMIN007664"/>
<feature type="compositionally biased region" description="Basic and acidic residues" evidence="1">
    <location>
        <begin position="375"/>
        <end position="385"/>
    </location>
</feature>
<feature type="compositionally biased region" description="Low complexity" evidence="1">
    <location>
        <begin position="576"/>
        <end position="597"/>
    </location>
</feature>
<keyword evidence="3" id="KW-1185">Reference proteome</keyword>
<reference evidence="3" key="1">
    <citation type="submission" date="2013-03" db="EMBL/GenBank/DDBJ databases">
        <title>The Genome Sequence of Anopheles minimus MINIMUS1.</title>
        <authorList>
            <consortium name="The Broad Institute Genomics Platform"/>
            <person name="Neafsey D.E."/>
            <person name="Walton C."/>
            <person name="Walker B."/>
            <person name="Young S.K."/>
            <person name="Zeng Q."/>
            <person name="Gargeya S."/>
            <person name="Fitzgerald M."/>
            <person name="Haas B."/>
            <person name="Abouelleil A."/>
            <person name="Allen A.W."/>
            <person name="Alvarado L."/>
            <person name="Arachchi H.M."/>
            <person name="Berlin A.M."/>
            <person name="Chapman S.B."/>
            <person name="Gainer-Dewar J."/>
            <person name="Goldberg J."/>
            <person name="Griggs A."/>
            <person name="Gujja S."/>
            <person name="Hansen M."/>
            <person name="Howarth C."/>
            <person name="Imamovic A."/>
            <person name="Ireland A."/>
            <person name="Larimer J."/>
            <person name="McCowan C."/>
            <person name="Murphy C."/>
            <person name="Pearson M."/>
            <person name="Poon T.W."/>
            <person name="Priest M."/>
            <person name="Roberts A."/>
            <person name="Saif S."/>
            <person name="Shea T."/>
            <person name="Sisk P."/>
            <person name="Sykes S."/>
            <person name="Wortman J."/>
            <person name="Nusbaum C."/>
            <person name="Birren B."/>
        </authorList>
    </citation>
    <scope>NUCLEOTIDE SEQUENCE [LARGE SCALE GENOMIC DNA]</scope>
    <source>
        <strain evidence="3">MINIMUS1</strain>
    </source>
</reference>
<organism evidence="2 3">
    <name type="scientific">Anopheles minimus</name>
    <dbReference type="NCBI Taxonomy" id="112268"/>
    <lineage>
        <taxon>Eukaryota</taxon>
        <taxon>Metazoa</taxon>
        <taxon>Ecdysozoa</taxon>
        <taxon>Arthropoda</taxon>
        <taxon>Hexapoda</taxon>
        <taxon>Insecta</taxon>
        <taxon>Pterygota</taxon>
        <taxon>Neoptera</taxon>
        <taxon>Endopterygota</taxon>
        <taxon>Diptera</taxon>
        <taxon>Nematocera</taxon>
        <taxon>Culicoidea</taxon>
        <taxon>Culicidae</taxon>
        <taxon>Anophelinae</taxon>
        <taxon>Anopheles</taxon>
    </lineage>
</organism>
<proteinExistence type="predicted"/>
<evidence type="ECO:0008006" key="4">
    <source>
        <dbReference type="Google" id="ProtNLM"/>
    </source>
</evidence>
<feature type="region of interest" description="Disordered" evidence="1">
    <location>
        <begin position="282"/>
        <end position="306"/>
    </location>
</feature>
<feature type="compositionally biased region" description="Polar residues" evidence="1">
    <location>
        <begin position="357"/>
        <end position="374"/>
    </location>
</feature>
<evidence type="ECO:0000313" key="2">
    <source>
        <dbReference type="EnsemblMetazoa" id="AMIN007664-PA"/>
    </source>
</evidence>
<feature type="region of interest" description="Disordered" evidence="1">
    <location>
        <begin position="574"/>
        <end position="603"/>
    </location>
</feature>
<accession>A0A182WBD5</accession>
<feature type="region of interest" description="Disordered" evidence="1">
    <location>
        <begin position="347"/>
        <end position="393"/>
    </location>
</feature>
<feature type="compositionally biased region" description="Polar residues" evidence="1">
    <location>
        <begin position="180"/>
        <end position="226"/>
    </location>
</feature>
<feature type="compositionally biased region" description="Polar residues" evidence="1">
    <location>
        <begin position="145"/>
        <end position="171"/>
    </location>
</feature>
<feature type="region of interest" description="Disordered" evidence="1">
    <location>
        <begin position="475"/>
        <end position="516"/>
    </location>
</feature>
<dbReference type="AlphaFoldDB" id="A0A182WBD5"/>
<dbReference type="EnsemblMetazoa" id="AMIN007664-RA">
    <property type="protein sequence ID" value="AMIN007664-PA"/>
    <property type="gene ID" value="AMIN007664"/>
</dbReference>
<dbReference type="Gene3D" id="2.10.70.10">
    <property type="entry name" value="Complement Module, domain 1"/>
    <property type="match status" value="1"/>
</dbReference>
<feature type="region of interest" description="Disordered" evidence="1">
    <location>
        <begin position="402"/>
        <end position="421"/>
    </location>
</feature>
<feature type="region of interest" description="Disordered" evidence="1">
    <location>
        <begin position="144"/>
        <end position="239"/>
    </location>
</feature>
<evidence type="ECO:0000256" key="1">
    <source>
        <dbReference type="SAM" id="MobiDB-lite"/>
    </source>
</evidence>
<dbReference type="STRING" id="112268.A0A182WBD5"/>
<reference evidence="2" key="2">
    <citation type="submission" date="2020-05" db="UniProtKB">
        <authorList>
            <consortium name="EnsemblMetazoa"/>
        </authorList>
    </citation>
    <scope>IDENTIFICATION</scope>
    <source>
        <strain evidence="2">MINIMUS1</strain>
    </source>
</reference>
<evidence type="ECO:0000313" key="3">
    <source>
        <dbReference type="Proteomes" id="UP000075920"/>
    </source>
</evidence>
<name>A0A182WBD5_9DIPT</name>